<sequence>MLLGNVTTVKFDSDLRHSHTVSLVATAVEKVENELSADELISRRNNISLQDMTTTAAAVRDAGEEDVTMKAVLL</sequence>
<protein>
    <submittedName>
        <fullName evidence="1">Uncharacterized protein</fullName>
    </submittedName>
</protein>
<keyword evidence="2" id="KW-1185">Reference proteome</keyword>
<accession>A0A179UAA9</accession>
<dbReference type="EMBL" id="GG657448">
    <property type="protein sequence ID" value="OAT03921.1"/>
    <property type="molecule type" value="Genomic_DNA"/>
</dbReference>
<dbReference type="VEuPathDB" id="FungiDB:BDBG_16142"/>
<gene>
    <name evidence="1" type="ORF">BDBG_16142</name>
</gene>
<reference evidence="2" key="1">
    <citation type="journal article" date="2015" name="PLoS Genet.">
        <title>The dynamic genome and transcriptome of the human fungal pathogen Blastomyces and close relative Emmonsia.</title>
        <authorList>
            <person name="Munoz J.F."/>
            <person name="Gauthier G.M."/>
            <person name="Desjardins C.A."/>
            <person name="Gallo J.E."/>
            <person name="Holder J."/>
            <person name="Sullivan T.D."/>
            <person name="Marty A.J."/>
            <person name="Carmen J.C."/>
            <person name="Chen Z."/>
            <person name="Ding L."/>
            <person name="Gujja S."/>
            <person name="Magrini V."/>
            <person name="Misas E."/>
            <person name="Mitreva M."/>
            <person name="Priest M."/>
            <person name="Saif S."/>
            <person name="Whiston E.A."/>
            <person name="Young S."/>
            <person name="Zeng Q."/>
            <person name="Goldman W.E."/>
            <person name="Mardis E.R."/>
            <person name="Taylor J.W."/>
            <person name="McEwen J.G."/>
            <person name="Clay O.K."/>
            <person name="Klein B.S."/>
            <person name="Cuomo C.A."/>
        </authorList>
    </citation>
    <scope>NUCLEOTIDE SEQUENCE [LARGE SCALE GENOMIC DNA]</scope>
    <source>
        <strain evidence="2">SLH14081</strain>
    </source>
</reference>
<evidence type="ECO:0000313" key="2">
    <source>
        <dbReference type="Proteomes" id="UP000002038"/>
    </source>
</evidence>
<dbReference type="Proteomes" id="UP000002038">
    <property type="component" value="Unassembled WGS sequence"/>
</dbReference>
<proteinExistence type="predicted"/>
<organism evidence="1 2">
    <name type="scientific">Blastomyces gilchristii (strain SLH14081)</name>
    <name type="common">Blastomyces dermatitidis</name>
    <dbReference type="NCBI Taxonomy" id="559298"/>
    <lineage>
        <taxon>Eukaryota</taxon>
        <taxon>Fungi</taxon>
        <taxon>Dikarya</taxon>
        <taxon>Ascomycota</taxon>
        <taxon>Pezizomycotina</taxon>
        <taxon>Eurotiomycetes</taxon>
        <taxon>Eurotiomycetidae</taxon>
        <taxon>Onygenales</taxon>
        <taxon>Ajellomycetaceae</taxon>
        <taxon>Blastomyces</taxon>
    </lineage>
</organism>
<dbReference type="RefSeq" id="XP_031575886.1">
    <property type="nucleotide sequence ID" value="XM_031724148.1"/>
</dbReference>
<dbReference type="AlphaFoldDB" id="A0A179UAA9"/>
<dbReference type="GeneID" id="42528356"/>
<evidence type="ECO:0000313" key="1">
    <source>
        <dbReference type="EMBL" id="OAT03921.1"/>
    </source>
</evidence>
<dbReference type="KEGG" id="bgh:BDBG_16142"/>
<name>A0A179UAA9_BLAGS</name>